<comment type="caution">
    <text evidence="2">The sequence shown here is derived from an EMBL/GenBank/DDBJ whole genome shotgun (WGS) entry which is preliminary data.</text>
</comment>
<dbReference type="PANTHER" id="PTHR34075">
    <property type="entry name" value="BLR3430 PROTEIN"/>
    <property type="match status" value="1"/>
</dbReference>
<evidence type="ECO:0000259" key="1">
    <source>
        <dbReference type="Pfam" id="PF01796"/>
    </source>
</evidence>
<organism evidence="2 3">
    <name type="scientific">Mycolicibacterium holsaticum</name>
    <dbReference type="NCBI Taxonomy" id="152142"/>
    <lineage>
        <taxon>Bacteria</taxon>
        <taxon>Bacillati</taxon>
        <taxon>Actinomycetota</taxon>
        <taxon>Actinomycetes</taxon>
        <taxon>Mycobacteriales</taxon>
        <taxon>Mycobacteriaceae</taxon>
        <taxon>Mycolicibacterium</taxon>
    </lineage>
</organism>
<dbReference type="SUPFAM" id="SSF50249">
    <property type="entry name" value="Nucleic acid-binding proteins"/>
    <property type="match status" value="1"/>
</dbReference>
<protein>
    <recommendedName>
        <fullName evidence="1">ChsH2 C-terminal OB-fold domain-containing protein</fullName>
    </recommendedName>
</protein>
<reference evidence="3" key="1">
    <citation type="submission" date="2016-09" db="EMBL/GenBank/DDBJ databases">
        <authorList>
            <person name="Greninger A.L."/>
            <person name="Jerome K.R."/>
            <person name="Mcnair B."/>
            <person name="Wallis C."/>
            <person name="Fang F."/>
        </authorList>
    </citation>
    <scope>NUCLEOTIDE SEQUENCE [LARGE SCALE GENOMIC DNA]</scope>
    <source>
        <strain evidence="3">M7</strain>
    </source>
</reference>
<dbReference type="InterPro" id="IPR012340">
    <property type="entry name" value="NA-bd_OB-fold"/>
</dbReference>
<dbReference type="RefSeq" id="WP_069405655.1">
    <property type="nucleotide sequence ID" value="NZ_MIGZ01000068.1"/>
</dbReference>
<dbReference type="InterPro" id="IPR052513">
    <property type="entry name" value="Thioester_dehydratase-like"/>
</dbReference>
<accession>A0A1E3RU63</accession>
<dbReference type="OrthoDB" id="3212161at2"/>
<dbReference type="PANTHER" id="PTHR34075:SF5">
    <property type="entry name" value="BLR3430 PROTEIN"/>
    <property type="match status" value="1"/>
</dbReference>
<dbReference type="InterPro" id="IPR002878">
    <property type="entry name" value="ChsH2_C"/>
</dbReference>
<keyword evidence="3" id="KW-1185">Reference proteome</keyword>
<sequence>MTASATTGAIPVAAYLVLGERPQICGFRCAACDAVYLLRRTSCSRCGHDEFTDRTQLGDAGVVTAATVVHRAPPGVDTPFVSGVVALDGGGFVRTNLTGDVADPVAAVGRRAVMRTRPVATDSSGVQAIGYEFEVQKLS</sequence>
<evidence type="ECO:0000313" key="3">
    <source>
        <dbReference type="Proteomes" id="UP000094243"/>
    </source>
</evidence>
<gene>
    <name evidence="2" type="ORF">BHQ17_13240</name>
</gene>
<dbReference type="Proteomes" id="UP000094243">
    <property type="component" value="Unassembled WGS sequence"/>
</dbReference>
<feature type="domain" description="ChsH2 C-terminal OB-fold" evidence="1">
    <location>
        <begin position="56"/>
        <end position="115"/>
    </location>
</feature>
<dbReference type="AlphaFoldDB" id="A0A1E3RU63"/>
<dbReference type="Pfam" id="PF01796">
    <property type="entry name" value="OB_ChsH2_C"/>
    <property type="match status" value="1"/>
</dbReference>
<evidence type="ECO:0000313" key="2">
    <source>
        <dbReference type="EMBL" id="ODQ93455.1"/>
    </source>
</evidence>
<dbReference type="EMBL" id="MIGZ01000068">
    <property type="protein sequence ID" value="ODQ93455.1"/>
    <property type="molecule type" value="Genomic_DNA"/>
</dbReference>
<proteinExistence type="predicted"/>
<name>A0A1E3RU63_9MYCO</name>